<accession>A0A4Y2CZ27</accession>
<name>A0A4Y2CZ27_ARAVE</name>
<dbReference type="AlphaFoldDB" id="A0A4Y2CZ27"/>
<protein>
    <submittedName>
        <fullName evidence="2">Uncharacterized protein</fullName>
    </submittedName>
</protein>
<evidence type="ECO:0000313" key="3">
    <source>
        <dbReference type="Proteomes" id="UP000499080"/>
    </source>
</evidence>
<evidence type="ECO:0000256" key="1">
    <source>
        <dbReference type="SAM" id="MobiDB-lite"/>
    </source>
</evidence>
<feature type="compositionally biased region" description="Polar residues" evidence="1">
    <location>
        <begin position="11"/>
        <end position="21"/>
    </location>
</feature>
<dbReference type="EMBL" id="BGPR01000275">
    <property type="protein sequence ID" value="GBM09741.1"/>
    <property type="molecule type" value="Genomic_DNA"/>
</dbReference>
<reference evidence="2 3" key="1">
    <citation type="journal article" date="2019" name="Sci. Rep.">
        <title>Orb-weaving spider Araneus ventricosus genome elucidates the spidroin gene catalogue.</title>
        <authorList>
            <person name="Kono N."/>
            <person name="Nakamura H."/>
            <person name="Ohtoshi R."/>
            <person name="Moran D.A.P."/>
            <person name="Shinohara A."/>
            <person name="Yoshida Y."/>
            <person name="Fujiwara M."/>
            <person name="Mori M."/>
            <person name="Tomita M."/>
            <person name="Arakawa K."/>
        </authorList>
    </citation>
    <scope>NUCLEOTIDE SEQUENCE [LARGE SCALE GENOMIC DNA]</scope>
</reference>
<feature type="region of interest" description="Disordered" evidence="1">
    <location>
        <begin position="1"/>
        <end position="22"/>
    </location>
</feature>
<proteinExistence type="predicted"/>
<comment type="caution">
    <text evidence="2">The sequence shown here is derived from an EMBL/GenBank/DDBJ whole genome shotgun (WGS) entry which is preliminary data.</text>
</comment>
<dbReference type="Proteomes" id="UP000499080">
    <property type="component" value="Unassembled WGS sequence"/>
</dbReference>
<sequence length="88" mass="10149">MIRCSRVAGANSKNSPGSRHSSGCHYVRLFVEEDSSTMLCQAYPPTARHHHRWARVPDHQSRAPFFISFFFELKLFVQAQINVRDSSR</sequence>
<organism evidence="2 3">
    <name type="scientific">Araneus ventricosus</name>
    <name type="common">Orbweaver spider</name>
    <name type="synonym">Epeira ventricosa</name>
    <dbReference type="NCBI Taxonomy" id="182803"/>
    <lineage>
        <taxon>Eukaryota</taxon>
        <taxon>Metazoa</taxon>
        <taxon>Ecdysozoa</taxon>
        <taxon>Arthropoda</taxon>
        <taxon>Chelicerata</taxon>
        <taxon>Arachnida</taxon>
        <taxon>Araneae</taxon>
        <taxon>Araneomorphae</taxon>
        <taxon>Entelegynae</taxon>
        <taxon>Araneoidea</taxon>
        <taxon>Araneidae</taxon>
        <taxon>Araneus</taxon>
    </lineage>
</organism>
<keyword evidence="3" id="KW-1185">Reference proteome</keyword>
<evidence type="ECO:0000313" key="2">
    <source>
        <dbReference type="EMBL" id="GBM09741.1"/>
    </source>
</evidence>
<gene>
    <name evidence="2" type="ORF">AVEN_101791_1</name>
</gene>